<name>W8Y8K3_BACTU</name>
<reference evidence="1" key="2">
    <citation type="submission" date="2014-01" db="EMBL/GenBank/DDBJ databases">
        <authorList>
            <person name="Aslett M."/>
        </authorList>
    </citation>
    <scope>NUCLEOTIDE SEQUENCE [LARGE SCALE GENOMIC DNA]</scope>
    <source>
        <strain evidence="1">DB27</strain>
    </source>
</reference>
<dbReference type="AlphaFoldDB" id="W8Y8K3"/>
<evidence type="ECO:0000313" key="1">
    <source>
        <dbReference type="EMBL" id="CDN34741.1"/>
    </source>
</evidence>
<dbReference type="Proteomes" id="UP000030682">
    <property type="component" value="Unassembled WGS sequence"/>
</dbReference>
<reference evidence="1" key="1">
    <citation type="submission" date="2014-01" db="EMBL/GenBank/DDBJ databases">
        <title>Draft genome sequence of highly nematicidal Bacillus thuringiensis DB27.</title>
        <authorList>
            <person name="Iatsenko I."/>
            <person name="Pickard D."/>
            <person name="Corton C."/>
            <person name="Dougan G."/>
            <person name="Sommer R.J."/>
        </authorList>
    </citation>
    <scope>NUCLEOTIDE SEQUENCE [LARGE SCALE GENOMIC DNA]</scope>
    <source>
        <strain evidence="1">DB27</strain>
    </source>
</reference>
<dbReference type="Pfam" id="PF22871">
    <property type="entry name" value="AimR"/>
    <property type="match status" value="1"/>
</dbReference>
<gene>
    <name evidence="1" type="ORF">BTDB27_001083</name>
</gene>
<dbReference type="InterPro" id="IPR047705">
    <property type="entry name" value="AimR-like"/>
</dbReference>
<dbReference type="NCBIfam" id="NF038310">
    <property type="entry name" value="lysogeny_AimR"/>
    <property type="match status" value="1"/>
</dbReference>
<proteinExistence type="predicted"/>
<organism evidence="1">
    <name type="scientific">Bacillus thuringiensis DB27</name>
    <dbReference type="NCBI Taxonomy" id="1431339"/>
    <lineage>
        <taxon>Bacteria</taxon>
        <taxon>Bacillati</taxon>
        <taxon>Bacillota</taxon>
        <taxon>Bacilli</taxon>
        <taxon>Bacillales</taxon>
        <taxon>Bacillaceae</taxon>
        <taxon>Bacillus</taxon>
        <taxon>Bacillus cereus group</taxon>
    </lineage>
</organism>
<protein>
    <submittedName>
        <fullName evidence="1">Uncharacterized protein</fullName>
    </submittedName>
</protein>
<dbReference type="EMBL" id="HG810016">
    <property type="protein sequence ID" value="CDN34741.1"/>
    <property type="molecule type" value="Genomic_DNA"/>
</dbReference>
<sequence>MVNFYVLERGNIFMRFNQRICDLIEDREDLTLTIVAEKIGVPLQYMSKFQNQGTISFCHLVKLSYVLNDSEKSPAETMADWCLQLDTAEAIKQSFEYAALTRNVELLKQLILKYKEDTGTVREYAVFYNILYRYITSELHGTKIIDELNKLGQPKDKILGILVDIMKCYNYFHLKKYHVMLELAQEIEKQVIAIESERKFYIKACYVYRVIEVFAPVYLHYNRLDYAEKFANAIIEANVSKKTISDAYYILGMSHLTKNQTKSLRYFQASHDLIKNVNDIELQTESRYNLDLAKVYFGVKLEDDSDLNLIEFQKNPCIENISKLKEVLYDGIEGDFLVYFTGVASQHRRDLHKIFTKFLSQSNYFFASLTAKELYARGEEYELIETMIHINGDVGKEVLNDEEISSYGIYSINGIHNGEWRVGNKPGEPQTTAD</sequence>
<dbReference type="HOGENOM" id="CLU_677317_0_0_9"/>
<accession>W8Y8K3</accession>